<keyword evidence="4 6" id="KW-1133">Transmembrane helix</keyword>
<keyword evidence="8" id="KW-1185">Reference proteome</keyword>
<dbReference type="PANTHER" id="PTHR32196">
    <property type="entry name" value="ABC TRANSPORTER PERMEASE PROTEIN YPHD-RELATED-RELATED"/>
    <property type="match status" value="1"/>
</dbReference>
<keyword evidence="2" id="KW-1003">Cell membrane</keyword>
<proteinExistence type="predicted"/>
<dbReference type="EMBL" id="LQQU01000023">
    <property type="protein sequence ID" value="KZE31633.1"/>
    <property type="molecule type" value="Genomic_DNA"/>
</dbReference>
<evidence type="ECO:0000256" key="2">
    <source>
        <dbReference type="ARBA" id="ARBA00022475"/>
    </source>
</evidence>
<evidence type="ECO:0000313" key="8">
    <source>
        <dbReference type="Proteomes" id="UP000076625"/>
    </source>
</evidence>
<keyword evidence="3 6" id="KW-0812">Transmembrane</keyword>
<evidence type="ECO:0000256" key="5">
    <source>
        <dbReference type="ARBA" id="ARBA00023136"/>
    </source>
</evidence>
<comment type="caution">
    <text evidence="7">The sequence shown here is derived from an EMBL/GenBank/DDBJ whole genome shotgun (WGS) entry which is preliminary data.</text>
</comment>
<dbReference type="Pfam" id="PF02653">
    <property type="entry name" value="BPD_transp_2"/>
    <property type="match status" value="1"/>
</dbReference>
<keyword evidence="5 6" id="KW-0472">Membrane</keyword>
<dbReference type="STRING" id="1452487.AVW16_00140"/>
<protein>
    <submittedName>
        <fullName evidence="7">ABC transporter permease</fullName>
    </submittedName>
</protein>
<dbReference type="InterPro" id="IPR001851">
    <property type="entry name" value="ABC_transp_permease"/>
</dbReference>
<evidence type="ECO:0000256" key="3">
    <source>
        <dbReference type="ARBA" id="ARBA00022692"/>
    </source>
</evidence>
<organism evidence="7 8">
    <name type="scientific">Crenobacter luteus</name>
    <dbReference type="NCBI Taxonomy" id="1452487"/>
    <lineage>
        <taxon>Bacteria</taxon>
        <taxon>Pseudomonadati</taxon>
        <taxon>Pseudomonadota</taxon>
        <taxon>Betaproteobacteria</taxon>
        <taxon>Neisseriales</taxon>
        <taxon>Neisseriaceae</taxon>
        <taxon>Crenobacter</taxon>
    </lineage>
</organism>
<dbReference type="GO" id="GO:0022857">
    <property type="term" value="F:transmembrane transporter activity"/>
    <property type="evidence" value="ECO:0007669"/>
    <property type="project" value="InterPro"/>
</dbReference>
<evidence type="ECO:0000256" key="1">
    <source>
        <dbReference type="ARBA" id="ARBA00004651"/>
    </source>
</evidence>
<feature type="transmembrane region" description="Helical" evidence="6">
    <location>
        <begin position="88"/>
        <end position="107"/>
    </location>
</feature>
<dbReference type="PANTHER" id="PTHR32196:SF69">
    <property type="entry name" value="BRANCHED-CHAIN AMINO ACID TRANSPORT SYSTEM, PERMEASE PROTEIN"/>
    <property type="match status" value="1"/>
</dbReference>
<comment type="subcellular location">
    <subcellularLocation>
        <location evidence="1">Cell membrane</location>
        <topology evidence="1">Multi-pass membrane protein</topology>
    </subcellularLocation>
</comment>
<reference evidence="8" key="1">
    <citation type="submission" date="2016-01" db="EMBL/GenBank/DDBJ databases">
        <title>Draft genome of Chromobacterium sp. F49.</title>
        <authorList>
            <person name="Hong K.W."/>
        </authorList>
    </citation>
    <scope>NUCLEOTIDE SEQUENCE [LARGE SCALE GENOMIC DNA]</scope>
    <source>
        <strain evidence="8">CN10</strain>
    </source>
</reference>
<feature type="transmembrane region" description="Helical" evidence="6">
    <location>
        <begin position="137"/>
        <end position="161"/>
    </location>
</feature>
<feature type="transmembrane region" description="Helical" evidence="6">
    <location>
        <begin position="60"/>
        <end position="81"/>
    </location>
</feature>
<dbReference type="OrthoDB" id="9778389at2"/>
<dbReference type="GO" id="GO:0005886">
    <property type="term" value="C:plasma membrane"/>
    <property type="evidence" value="ECO:0007669"/>
    <property type="project" value="UniProtKB-SubCell"/>
</dbReference>
<dbReference type="CDD" id="cd06574">
    <property type="entry name" value="TM_PBP1_branched-chain-AA_like"/>
    <property type="match status" value="1"/>
</dbReference>
<feature type="transmembrane region" description="Helical" evidence="6">
    <location>
        <begin position="210"/>
        <end position="231"/>
    </location>
</feature>
<evidence type="ECO:0000256" key="6">
    <source>
        <dbReference type="SAM" id="Phobius"/>
    </source>
</evidence>
<accession>A0A161S9B0</accession>
<feature type="transmembrane region" description="Helical" evidence="6">
    <location>
        <begin position="238"/>
        <end position="258"/>
    </location>
</feature>
<feature type="transmembrane region" description="Helical" evidence="6">
    <location>
        <begin position="6"/>
        <end position="30"/>
    </location>
</feature>
<gene>
    <name evidence="7" type="ORF">AVW16_00140</name>
</gene>
<evidence type="ECO:0000256" key="4">
    <source>
        <dbReference type="ARBA" id="ARBA00022989"/>
    </source>
</evidence>
<feature type="transmembrane region" description="Helical" evidence="6">
    <location>
        <begin position="182"/>
        <end position="204"/>
    </location>
</feature>
<feature type="transmembrane region" description="Helical" evidence="6">
    <location>
        <begin position="270"/>
        <end position="287"/>
    </location>
</feature>
<dbReference type="RefSeq" id="WP_066612314.1">
    <property type="nucleotide sequence ID" value="NZ_LQQU01000023.1"/>
</dbReference>
<dbReference type="Proteomes" id="UP000076625">
    <property type="component" value="Unassembled WGS sequence"/>
</dbReference>
<name>A0A161S9B0_9NEIS</name>
<sequence length="312" mass="32351">MSMISLLGALEIGLIFALVALGVLISFRILNFPDLTADGSFPLGGAVAAVMIVAGQDPWLATFCGMLAGALAGLLTAWLHVRLGILQLLASILVMIGLYSINLRVMGAPNVPLIGEPTVFSPIVGDNFEAQAWLQPLVLVGVLLVVKLLLDVYFVSQSGLAMRATGANARMARAQGIATDRMVLAGMALSNALIALAGALYVQTQGGADISMGIGTIVVGLAAVIIGETILPARAIYLVTLAAALGALLYRLFIALALNADFIGLQAQDLNLITAVLVGFALVLPMIKRKLMPKKRSANPAAAASNKKEAAK</sequence>
<dbReference type="AlphaFoldDB" id="A0A161S9B0"/>
<evidence type="ECO:0000313" key="7">
    <source>
        <dbReference type="EMBL" id="KZE31633.1"/>
    </source>
</evidence>